<name>A0AAN5CTH7_9BILA</name>
<protein>
    <submittedName>
        <fullName evidence="1">Uncharacterized protein</fullName>
    </submittedName>
</protein>
<dbReference type="Proteomes" id="UP001328107">
    <property type="component" value="Unassembled WGS sequence"/>
</dbReference>
<comment type="caution">
    <text evidence="1">The sequence shown here is derived from an EMBL/GenBank/DDBJ whole genome shotgun (WGS) entry which is preliminary data.</text>
</comment>
<accession>A0AAN5CTH7</accession>
<proteinExistence type="predicted"/>
<gene>
    <name evidence="1" type="ORF">PMAYCL1PPCAC_20492</name>
</gene>
<feature type="non-terminal residue" evidence="1">
    <location>
        <position position="82"/>
    </location>
</feature>
<reference evidence="2" key="1">
    <citation type="submission" date="2022-10" db="EMBL/GenBank/DDBJ databases">
        <title>Genome assembly of Pristionchus species.</title>
        <authorList>
            <person name="Yoshida K."/>
            <person name="Sommer R.J."/>
        </authorList>
    </citation>
    <scope>NUCLEOTIDE SEQUENCE [LARGE SCALE GENOMIC DNA]</scope>
    <source>
        <strain evidence="2">RS5460</strain>
    </source>
</reference>
<sequence length="82" mass="9589">LLVSVHEASWFVLDVVLLQNPIDVVDDVLVELMLTRSNLSHCVPSNERPVSNSREDEGEHETRRFGHFLHHFVETQYVVHQW</sequence>
<feature type="non-terminal residue" evidence="1">
    <location>
        <position position="1"/>
    </location>
</feature>
<keyword evidence="2" id="KW-1185">Reference proteome</keyword>
<evidence type="ECO:0000313" key="1">
    <source>
        <dbReference type="EMBL" id="GMR50297.1"/>
    </source>
</evidence>
<organism evidence="1 2">
    <name type="scientific">Pristionchus mayeri</name>
    <dbReference type="NCBI Taxonomy" id="1317129"/>
    <lineage>
        <taxon>Eukaryota</taxon>
        <taxon>Metazoa</taxon>
        <taxon>Ecdysozoa</taxon>
        <taxon>Nematoda</taxon>
        <taxon>Chromadorea</taxon>
        <taxon>Rhabditida</taxon>
        <taxon>Rhabditina</taxon>
        <taxon>Diplogasteromorpha</taxon>
        <taxon>Diplogasteroidea</taxon>
        <taxon>Neodiplogasteridae</taxon>
        <taxon>Pristionchus</taxon>
    </lineage>
</organism>
<dbReference type="AlphaFoldDB" id="A0AAN5CTH7"/>
<evidence type="ECO:0000313" key="2">
    <source>
        <dbReference type="Proteomes" id="UP001328107"/>
    </source>
</evidence>
<dbReference type="EMBL" id="BTRK01000004">
    <property type="protein sequence ID" value="GMR50297.1"/>
    <property type="molecule type" value="Genomic_DNA"/>
</dbReference>